<sequence>MEYRKLGKTDLDISLIGLGTMTWGWQNTQAEGFEQMDYALEQGVNFFDTAEMYAIPPSEAHFGTTETIIGNWFESRSNRDKVVLASKITGPGFAWLREGNNRINKVNILDAVEGSLKRLKTDYIDLYQLHWPNRGSYHFGKTWGFAPDFDPKAEEENFLEVLNTFKELIKQGKIRHIGLSNETAWGMTKWLQLADQNDLPRMASIQNEYSLLCRHFEPDLAEIAIHEQCGLLAWSPLARGILSGKYLNGALPEGARLTLETRPEHRKGTAVDSATQQYIALAQKHDLDPCQMALAFVNSRPFVSSNLIGATTMEQLKSNIESISVTLSDEVLAGIEHIRRTQPVPF</sequence>
<evidence type="ECO:0000259" key="2">
    <source>
        <dbReference type="Pfam" id="PF00248"/>
    </source>
</evidence>
<keyword evidence="4" id="KW-1185">Reference proteome</keyword>
<dbReference type="GO" id="GO:0016491">
    <property type="term" value="F:oxidoreductase activity"/>
    <property type="evidence" value="ECO:0007669"/>
    <property type="project" value="UniProtKB-KW"/>
</dbReference>
<protein>
    <submittedName>
        <fullName evidence="3">Aldo/keto reductase</fullName>
    </submittedName>
</protein>
<dbReference type="KEGG" id="asem:NNL22_05255"/>
<feature type="domain" description="NADP-dependent oxidoreductase" evidence="2">
    <location>
        <begin position="16"/>
        <end position="338"/>
    </location>
</feature>
<gene>
    <name evidence="3" type="ORF">NNL22_05255</name>
</gene>
<dbReference type="InterPro" id="IPR050523">
    <property type="entry name" value="AKR_Detox_Biosynth"/>
</dbReference>
<dbReference type="Pfam" id="PF00248">
    <property type="entry name" value="Aldo_ket_red"/>
    <property type="match status" value="1"/>
</dbReference>
<dbReference type="InterPro" id="IPR023210">
    <property type="entry name" value="NADP_OxRdtase_dom"/>
</dbReference>
<dbReference type="EMBL" id="CP101527">
    <property type="protein sequence ID" value="UZW75990.1"/>
    <property type="molecule type" value="Genomic_DNA"/>
</dbReference>
<dbReference type="AlphaFoldDB" id="A0A9E8HJV3"/>
<dbReference type="RefSeq" id="WP_251812232.1">
    <property type="nucleotide sequence ID" value="NZ_CP101527.1"/>
</dbReference>
<organism evidence="3 4">
    <name type="scientific">Alkalimarinus sediminis</name>
    <dbReference type="NCBI Taxonomy" id="1632866"/>
    <lineage>
        <taxon>Bacteria</taxon>
        <taxon>Pseudomonadati</taxon>
        <taxon>Pseudomonadota</taxon>
        <taxon>Gammaproteobacteria</taxon>
        <taxon>Alteromonadales</taxon>
        <taxon>Alteromonadaceae</taxon>
        <taxon>Alkalimarinus</taxon>
    </lineage>
</organism>
<reference evidence="3" key="1">
    <citation type="submission" date="2022-07" db="EMBL/GenBank/DDBJ databases">
        <title>Alkalimarinus sp. nov., isolated from gut of a Alitta virens.</title>
        <authorList>
            <person name="Yang A.I."/>
            <person name="Shin N.-R."/>
        </authorList>
    </citation>
    <scope>NUCLEOTIDE SEQUENCE</scope>
    <source>
        <strain evidence="3">FA028</strain>
    </source>
</reference>
<dbReference type="InterPro" id="IPR036812">
    <property type="entry name" value="NAD(P)_OxRdtase_dom_sf"/>
</dbReference>
<proteinExistence type="predicted"/>
<accession>A0A9E8HJV3</accession>
<dbReference type="PANTHER" id="PTHR43364:SF4">
    <property type="entry name" value="NAD(P)-LINKED OXIDOREDUCTASE SUPERFAMILY PROTEIN"/>
    <property type="match status" value="1"/>
</dbReference>
<dbReference type="CDD" id="cd19094">
    <property type="entry name" value="AKR_Tas-like"/>
    <property type="match status" value="1"/>
</dbReference>
<evidence type="ECO:0000313" key="4">
    <source>
        <dbReference type="Proteomes" id="UP001164472"/>
    </source>
</evidence>
<evidence type="ECO:0000313" key="3">
    <source>
        <dbReference type="EMBL" id="UZW75990.1"/>
    </source>
</evidence>
<dbReference type="Gene3D" id="3.20.20.100">
    <property type="entry name" value="NADP-dependent oxidoreductase domain"/>
    <property type="match status" value="1"/>
</dbReference>
<dbReference type="SUPFAM" id="SSF51430">
    <property type="entry name" value="NAD(P)-linked oxidoreductase"/>
    <property type="match status" value="1"/>
</dbReference>
<evidence type="ECO:0000256" key="1">
    <source>
        <dbReference type="ARBA" id="ARBA00023002"/>
    </source>
</evidence>
<keyword evidence="1" id="KW-0560">Oxidoreductase</keyword>
<name>A0A9E8HJV3_9ALTE</name>
<dbReference type="PANTHER" id="PTHR43364">
    <property type="entry name" value="NADH-SPECIFIC METHYLGLYOXAL REDUCTASE-RELATED"/>
    <property type="match status" value="1"/>
</dbReference>
<dbReference type="Proteomes" id="UP001164472">
    <property type="component" value="Chromosome"/>
</dbReference>